<feature type="domain" description="PiggyBac transposable element-derived protein" evidence="1">
    <location>
        <begin position="68"/>
        <end position="158"/>
    </location>
</feature>
<evidence type="ECO:0000313" key="3">
    <source>
        <dbReference type="Proteomes" id="UP000887013"/>
    </source>
</evidence>
<reference evidence="2" key="1">
    <citation type="submission" date="2020-08" db="EMBL/GenBank/DDBJ databases">
        <title>Multicomponent nature underlies the extraordinary mechanical properties of spider dragline silk.</title>
        <authorList>
            <person name="Kono N."/>
            <person name="Nakamura H."/>
            <person name="Mori M."/>
            <person name="Yoshida Y."/>
            <person name="Ohtoshi R."/>
            <person name="Malay A.D."/>
            <person name="Moran D.A.P."/>
            <person name="Tomita M."/>
            <person name="Numata K."/>
            <person name="Arakawa K."/>
        </authorList>
    </citation>
    <scope>NUCLEOTIDE SEQUENCE</scope>
</reference>
<dbReference type="GO" id="GO:0003746">
    <property type="term" value="F:translation elongation factor activity"/>
    <property type="evidence" value="ECO:0007669"/>
    <property type="project" value="UniProtKB-KW"/>
</dbReference>
<proteinExistence type="predicted"/>
<keyword evidence="2" id="KW-0648">Protein biosynthesis</keyword>
<comment type="caution">
    <text evidence="2">The sequence shown here is derived from an EMBL/GenBank/DDBJ whole genome shotgun (WGS) entry which is preliminary data.</text>
</comment>
<sequence length="163" mass="19318">MSLMMPSQHHTQEQKQRALEKVVMVSLHEKKFKLERIRRSKRKEFNYTFPNEEPSDIKIGFPELQDLDPIQLFGKHFPKEYIGTLACMTKLYVSQKGVMIAIDYTDIAQFLGLLLLSGYYWVPKEDYYWSSAEDLKVDIVPTVMSRNHFRPIKKKIFFHVNDN</sequence>
<dbReference type="PANTHER" id="PTHR47055:SF3">
    <property type="entry name" value="PHORBOL-ESTER_DAG-TYPE DOMAIN-CONTAINING PROTEIN"/>
    <property type="match status" value="1"/>
</dbReference>
<dbReference type="GO" id="GO:0043565">
    <property type="term" value="F:sequence-specific DNA binding"/>
    <property type="evidence" value="ECO:0007669"/>
    <property type="project" value="TreeGrafter"/>
</dbReference>
<dbReference type="PANTHER" id="PTHR47055">
    <property type="entry name" value="DDE_TNP_1_7 DOMAIN-CONTAINING PROTEIN"/>
    <property type="match status" value="1"/>
</dbReference>
<gene>
    <name evidence="2" type="primary">Tufm</name>
    <name evidence="2" type="ORF">NPIL_572681</name>
</gene>
<organism evidence="2 3">
    <name type="scientific">Nephila pilipes</name>
    <name type="common">Giant wood spider</name>
    <name type="synonym">Nephila maculata</name>
    <dbReference type="NCBI Taxonomy" id="299642"/>
    <lineage>
        <taxon>Eukaryota</taxon>
        <taxon>Metazoa</taxon>
        <taxon>Ecdysozoa</taxon>
        <taxon>Arthropoda</taxon>
        <taxon>Chelicerata</taxon>
        <taxon>Arachnida</taxon>
        <taxon>Araneae</taxon>
        <taxon>Araneomorphae</taxon>
        <taxon>Entelegynae</taxon>
        <taxon>Araneoidea</taxon>
        <taxon>Nephilidae</taxon>
        <taxon>Nephila</taxon>
    </lineage>
</organism>
<dbReference type="EMBL" id="BMAW01090697">
    <property type="protein sequence ID" value="GFS46116.1"/>
    <property type="molecule type" value="Genomic_DNA"/>
</dbReference>
<dbReference type="Pfam" id="PF13843">
    <property type="entry name" value="DDE_Tnp_1_7"/>
    <property type="match status" value="1"/>
</dbReference>
<dbReference type="InterPro" id="IPR029526">
    <property type="entry name" value="PGBD"/>
</dbReference>
<keyword evidence="2" id="KW-0251">Elongation factor</keyword>
<dbReference type="AlphaFoldDB" id="A0A8X6J8I4"/>
<dbReference type="OrthoDB" id="10057240at2759"/>
<keyword evidence="3" id="KW-1185">Reference proteome</keyword>
<evidence type="ECO:0000313" key="2">
    <source>
        <dbReference type="EMBL" id="GFS46116.1"/>
    </source>
</evidence>
<evidence type="ECO:0000259" key="1">
    <source>
        <dbReference type="Pfam" id="PF13843"/>
    </source>
</evidence>
<protein>
    <submittedName>
        <fullName evidence="2">Elongation factor Tu, mitochondrial</fullName>
    </submittedName>
</protein>
<accession>A0A8X6J8I4</accession>
<dbReference type="Proteomes" id="UP000887013">
    <property type="component" value="Unassembled WGS sequence"/>
</dbReference>
<dbReference type="InterPro" id="IPR052638">
    <property type="entry name" value="PiggyBac_TE-derived"/>
</dbReference>
<name>A0A8X6J8I4_NEPPI</name>